<dbReference type="Pfam" id="PF01230">
    <property type="entry name" value="HIT"/>
    <property type="match status" value="1"/>
</dbReference>
<sequence>MSKQFRRLDSDSDLEEPESLVYKQMKQMQRMQGISQMITEIIQEEELSEVEDKHKYMKNLVGRKLSQLDSPTESVKSAQSSKPFQSPKKTLKRDTIFFEQSDFNILSIREYDYIEIKKCEKCAIHEQSENEARASAKKIVSLLKKRQDYNPDLQSDWNGLEEVTTYSADTQEPIVDYRCHIEPLPKMEKVEIHVSDGVYAVQQDGFWLTKMHSIKEFIKDLLTFVEIANDKMISSWCYSRNKYLESKFKMHSLFNSDRESEDQKRIKNRDFYSVLKIDTHIHHSQSMNGKQLLEFMKKKFRQCPEEVVYLDDGKEMTLKDIQKRFKFKTEELNIDLLDVQADKSLYKRFDRFTNKYSPLGQPLLRSIFLKTDNYIKGKYIAEITQDMIKNMDRHTYAEWRITIYGKSSSEWRKKAQWLIKNKLQHPNIRWIIQLPRLYSVYRKNGELNSFQDMIDNIFRPLFEVTINPEVDPDLYQALFSISALDCVDDENQHENFFLQHLKIQPINWTKDSNPHYAYWIYYIYANLSSLNQLRQQRGLNTFDLRPHCGLNGNIDHLACAYLLAKGINHGLILEQSPVLKYLYYLKQIGISMSPIANNKLTCKYADSPFNSYFRQGLNVCLSTDDPLMLHMTDQPLLEEYAIAQQIFDLSNVDMSELARNSVRCSSFESIIKEFYVGVQYEKMYKTINNPERNNVRNTQRGVSILARTQQVLMIFNKYLIQMDYFKFGQVIIPGNLVFWNKQYCYCIIPVVKLLPGHVLLIPKRQALRLQDLDPAEIFDLGLSVKFLTKSLEKYFDCTSSTVNISSFSNESDGLNHCFIHIIPRKEGDIKKNDDLYGLLENYPNDFIRQFHNTLGLGNAFSDQMRDTLSQEAKKYKEFLQQCLQEEIKLK</sequence>
<dbReference type="OrthoDB" id="1723809at2759"/>
<evidence type="ECO:0000259" key="4">
    <source>
        <dbReference type="PROSITE" id="PS51084"/>
    </source>
</evidence>
<accession>A0A8S1X589</accession>
<keyword evidence="6" id="KW-1185">Reference proteome</keyword>
<protein>
    <recommendedName>
        <fullName evidence="4">HIT domain-containing protein</fullName>
    </recommendedName>
</protein>
<proteinExistence type="inferred from homology"/>
<feature type="region of interest" description="Disordered" evidence="3">
    <location>
        <begin position="68"/>
        <end position="87"/>
    </location>
</feature>
<organism evidence="5 6">
    <name type="scientific">Paramecium pentaurelia</name>
    <dbReference type="NCBI Taxonomy" id="43138"/>
    <lineage>
        <taxon>Eukaryota</taxon>
        <taxon>Sar</taxon>
        <taxon>Alveolata</taxon>
        <taxon>Ciliophora</taxon>
        <taxon>Intramacronucleata</taxon>
        <taxon>Oligohymenophorea</taxon>
        <taxon>Peniculida</taxon>
        <taxon>Parameciidae</taxon>
        <taxon>Paramecium</taxon>
    </lineage>
</organism>
<dbReference type="Proteomes" id="UP000689195">
    <property type="component" value="Unassembled WGS sequence"/>
</dbReference>
<dbReference type="InterPro" id="IPR011146">
    <property type="entry name" value="HIT-like"/>
</dbReference>
<evidence type="ECO:0000313" key="6">
    <source>
        <dbReference type="Proteomes" id="UP000689195"/>
    </source>
</evidence>
<dbReference type="AlphaFoldDB" id="A0A8S1X589"/>
<comment type="caution">
    <text evidence="5">The sequence shown here is derived from an EMBL/GenBank/DDBJ whole genome shotgun (WGS) entry which is preliminary data.</text>
</comment>
<dbReference type="GO" id="GO:0032264">
    <property type="term" value="P:IMP salvage"/>
    <property type="evidence" value="ECO:0007669"/>
    <property type="project" value="InterPro"/>
</dbReference>
<evidence type="ECO:0000256" key="1">
    <source>
        <dbReference type="ARBA" id="ARBA00006676"/>
    </source>
</evidence>
<dbReference type="GO" id="GO:0005829">
    <property type="term" value="C:cytosol"/>
    <property type="evidence" value="ECO:0007669"/>
    <property type="project" value="TreeGrafter"/>
</dbReference>
<reference evidence="5" key="1">
    <citation type="submission" date="2021-01" db="EMBL/GenBank/DDBJ databases">
        <authorList>
            <consortium name="Genoscope - CEA"/>
            <person name="William W."/>
        </authorList>
    </citation>
    <scope>NUCLEOTIDE SEQUENCE</scope>
</reference>
<gene>
    <name evidence="5" type="ORF">PPENT_87.1.T1140163</name>
</gene>
<dbReference type="Pfam" id="PF19326">
    <property type="entry name" value="AMP_deaminase"/>
    <property type="match status" value="1"/>
</dbReference>
<dbReference type="GO" id="GO:0003876">
    <property type="term" value="F:AMP deaminase activity"/>
    <property type="evidence" value="ECO:0007669"/>
    <property type="project" value="InterPro"/>
</dbReference>
<evidence type="ECO:0000313" key="5">
    <source>
        <dbReference type="EMBL" id="CAD8197193.1"/>
    </source>
</evidence>
<dbReference type="InterPro" id="IPR006329">
    <property type="entry name" value="AMPD"/>
</dbReference>
<dbReference type="PANTHER" id="PTHR11359:SF0">
    <property type="entry name" value="AMP DEAMINASE"/>
    <property type="match status" value="1"/>
</dbReference>
<comment type="similarity">
    <text evidence="1">Belongs to the metallo-dependent hydrolases superfamily. Adenosine and AMP deaminases family.</text>
</comment>
<dbReference type="GO" id="GO:0046033">
    <property type="term" value="P:AMP metabolic process"/>
    <property type="evidence" value="ECO:0007669"/>
    <property type="project" value="TreeGrafter"/>
</dbReference>
<feature type="domain" description="HIT" evidence="4">
    <location>
        <begin position="723"/>
        <end position="831"/>
    </location>
</feature>
<dbReference type="EMBL" id="CAJJDO010000114">
    <property type="protein sequence ID" value="CAD8197193.1"/>
    <property type="molecule type" value="Genomic_DNA"/>
</dbReference>
<dbReference type="PROSITE" id="PS51084">
    <property type="entry name" value="HIT_2"/>
    <property type="match status" value="1"/>
</dbReference>
<evidence type="ECO:0000256" key="2">
    <source>
        <dbReference type="PROSITE-ProRule" id="PRU00464"/>
    </source>
</evidence>
<evidence type="ECO:0000256" key="3">
    <source>
        <dbReference type="SAM" id="MobiDB-lite"/>
    </source>
</evidence>
<name>A0A8S1X589_9CILI</name>
<comment type="caution">
    <text evidence="2">Lacks conserved residue(s) required for the propagation of feature annotation.</text>
</comment>
<dbReference type="PANTHER" id="PTHR11359">
    <property type="entry name" value="AMP DEAMINASE"/>
    <property type="match status" value="1"/>
</dbReference>